<dbReference type="EMBL" id="QYUN01000002">
    <property type="protein sequence ID" value="RJG06547.1"/>
    <property type="molecule type" value="Genomic_DNA"/>
</dbReference>
<sequence length="59" mass="6822">METRWLDMTKTQTLRADGHLQTPQNGEWRKGICRCYTRGAVRMREGMEGEYGGEVFPDA</sequence>
<evidence type="ECO:0000313" key="2">
    <source>
        <dbReference type="Proteomes" id="UP000285190"/>
    </source>
</evidence>
<dbReference type="AlphaFoldDB" id="A0A418X256"/>
<organism evidence="1 2">
    <name type="scientific">Noviherbaspirillum cavernae</name>
    <dbReference type="NCBI Taxonomy" id="2320862"/>
    <lineage>
        <taxon>Bacteria</taxon>
        <taxon>Pseudomonadati</taxon>
        <taxon>Pseudomonadota</taxon>
        <taxon>Betaproteobacteria</taxon>
        <taxon>Burkholderiales</taxon>
        <taxon>Oxalobacteraceae</taxon>
        <taxon>Noviherbaspirillum</taxon>
    </lineage>
</organism>
<name>A0A418X256_9BURK</name>
<comment type="caution">
    <text evidence="1">The sequence shown here is derived from an EMBL/GenBank/DDBJ whole genome shotgun (WGS) entry which is preliminary data.</text>
</comment>
<proteinExistence type="predicted"/>
<evidence type="ECO:0000313" key="1">
    <source>
        <dbReference type="EMBL" id="RJG06547.1"/>
    </source>
</evidence>
<gene>
    <name evidence="1" type="ORF">D3870_11470</name>
</gene>
<reference evidence="1 2" key="1">
    <citation type="submission" date="2018-09" db="EMBL/GenBank/DDBJ databases">
        <authorList>
            <person name="Zhu H."/>
        </authorList>
    </citation>
    <scope>NUCLEOTIDE SEQUENCE [LARGE SCALE GENOMIC DNA]</scope>
    <source>
        <strain evidence="1 2">K2R10-39</strain>
    </source>
</reference>
<keyword evidence="2" id="KW-1185">Reference proteome</keyword>
<protein>
    <submittedName>
        <fullName evidence="1">Uncharacterized protein</fullName>
    </submittedName>
</protein>
<accession>A0A418X256</accession>
<dbReference type="Proteomes" id="UP000285190">
    <property type="component" value="Unassembled WGS sequence"/>
</dbReference>